<dbReference type="Proteomes" id="UP000076021">
    <property type="component" value="Chromosome"/>
</dbReference>
<protein>
    <recommendedName>
        <fullName evidence="2">Cell wall-active antibiotics response LiaF-like C-terminal domain-containing protein</fullName>
    </recommendedName>
</protein>
<reference evidence="4" key="2">
    <citation type="submission" date="2016-03" db="EMBL/GenBank/DDBJ databases">
        <authorList>
            <person name="Seldin L."/>
        </authorList>
    </citation>
    <scope>NUCLEOTIDE SEQUENCE [LARGE SCALE GENOMIC DNA]</scope>
    <source>
        <strain evidence="4">PP9</strain>
    </source>
</reference>
<dbReference type="RefSeq" id="WP_066787518.1">
    <property type="nucleotide sequence ID" value="NZ_CP014806.1"/>
</dbReference>
<name>A0A143HCF7_9BACL</name>
<gene>
    <name evidence="3" type="ORF">ATY39_06530</name>
</gene>
<evidence type="ECO:0000256" key="1">
    <source>
        <dbReference type="SAM" id="Phobius"/>
    </source>
</evidence>
<dbReference type="OrthoDB" id="2351415at2"/>
<keyword evidence="4" id="KW-1185">Reference proteome</keyword>
<dbReference type="PIRSF" id="PIRSF031509">
    <property type="entry name" value="Cell_wall_LiaF/YvqF"/>
    <property type="match status" value="1"/>
</dbReference>
<feature type="domain" description="Cell wall-active antibiotics response LiaF-like C-terminal" evidence="2">
    <location>
        <begin position="116"/>
        <end position="227"/>
    </location>
</feature>
<evidence type="ECO:0000259" key="2">
    <source>
        <dbReference type="Pfam" id="PF09922"/>
    </source>
</evidence>
<dbReference type="InterPro" id="IPR024425">
    <property type="entry name" value="LiaF-like_C"/>
</dbReference>
<dbReference type="KEGG" id="rst:ATY39_06530"/>
<dbReference type="STRING" id="241244.ATY39_06530"/>
<sequence length="230" mass="26088">MTHLSTKTLTMLGITAFLLIFIEATFFGNGSIMFAIIGAFFMYVSIRRKRKWLFWLGVIFLGIALLSMWSLRLVIIGVLLYLLWKLRKGEEFHISVSKQPAEQANSFIQNKLFSFQGTPIESYEWQDVHIQSLAGDLLIDVTQTVLPKGASLISVRQGFGKVKVLVPYEIPVRLHYSTFIGDAHCFGQTYPRIWNDTIAVRNGYENAEDSSAELIITVSTLFGNVEVIRQ</sequence>
<feature type="transmembrane region" description="Helical" evidence="1">
    <location>
        <begin position="12"/>
        <end position="41"/>
    </location>
</feature>
<dbReference type="Pfam" id="PF09922">
    <property type="entry name" value="LiaF-like_C"/>
    <property type="match status" value="1"/>
</dbReference>
<keyword evidence="1" id="KW-0812">Transmembrane</keyword>
<accession>A0A143HCF7</accession>
<organism evidence="3 4">
    <name type="scientific">Rummeliibacillus stabekisii</name>
    <dbReference type="NCBI Taxonomy" id="241244"/>
    <lineage>
        <taxon>Bacteria</taxon>
        <taxon>Bacillati</taxon>
        <taxon>Bacillota</taxon>
        <taxon>Bacilli</taxon>
        <taxon>Bacillales</taxon>
        <taxon>Caryophanaceae</taxon>
        <taxon>Rummeliibacillus</taxon>
    </lineage>
</organism>
<proteinExistence type="predicted"/>
<feature type="transmembrane region" description="Helical" evidence="1">
    <location>
        <begin position="53"/>
        <end position="84"/>
    </location>
</feature>
<evidence type="ECO:0000313" key="3">
    <source>
        <dbReference type="EMBL" id="AMW99145.1"/>
    </source>
</evidence>
<keyword evidence="1" id="KW-1133">Transmembrane helix</keyword>
<dbReference type="InterPro" id="IPR016975">
    <property type="entry name" value="Cell_wall_LiaF"/>
</dbReference>
<dbReference type="AlphaFoldDB" id="A0A143HCF7"/>
<keyword evidence="1" id="KW-0472">Membrane</keyword>
<dbReference type="NCBIfam" id="NF040535">
    <property type="entry name" value="LiaF_C_term"/>
    <property type="match status" value="1"/>
</dbReference>
<evidence type="ECO:0000313" key="4">
    <source>
        <dbReference type="Proteomes" id="UP000076021"/>
    </source>
</evidence>
<dbReference type="EMBL" id="CP014806">
    <property type="protein sequence ID" value="AMW99145.1"/>
    <property type="molecule type" value="Genomic_DNA"/>
</dbReference>
<dbReference type="GO" id="GO:0016020">
    <property type="term" value="C:membrane"/>
    <property type="evidence" value="ECO:0007669"/>
    <property type="project" value="InterPro"/>
</dbReference>
<dbReference type="InterPro" id="IPR047793">
    <property type="entry name" value="LiaF_C"/>
</dbReference>
<reference evidence="3 4" key="1">
    <citation type="journal article" date="2016" name="Genome Announc.">
        <title>Whole-Genome Sequence of Rummeliibacillus stabekisii Strain PP9 Isolated from Antarctic Soil.</title>
        <authorList>
            <person name="da Mota F.F."/>
            <person name="Vollu R.E."/>
            <person name="Jurelevicius D."/>
            <person name="Seldin L."/>
        </authorList>
    </citation>
    <scope>NUCLEOTIDE SEQUENCE [LARGE SCALE GENOMIC DNA]</scope>
    <source>
        <strain evidence="3 4">PP9</strain>
    </source>
</reference>